<keyword evidence="2" id="KW-0732">Signal</keyword>
<dbReference type="PROSITE" id="PS51257">
    <property type="entry name" value="PROKAR_LIPOPROTEIN"/>
    <property type="match status" value="1"/>
</dbReference>
<protein>
    <submittedName>
        <fullName evidence="3">Uncharacterized protein</fullName>
    </submittedName>
</protein>
<feature type="compositionally biased region" description="Low complexity" evidence="1">
    <location>
        <begin position="28"/>
        <end position="49"/>
    </location>
</feature>
<sequence>MKKQFVNFIAAAAVVGVLATGCYSQGEATGSDTSAADSTTAVTDTSQATPVTDTASAPVPADNAQKDTTSKM</sequence>
<proteinExistence type="predicted"/>
<evidence type="ECO:0000256" key="1">
    <source>
        <dbReference type="SAM" id="MobiDB-lite"/>
    </source>
</evidence>
<feature type="signal peptide" evidence="2">
    <location>
        <begin position="1"/>
        <end position="19"/>
    </location>
</feature>
<reference evidence="4" key="1">
    <citation type="journal article" date="2019" name="Int. J. Syst. Evol. Microbiol.">
        <title>The Global Catalogue of Microorganisms (GCM) 10K type strain sequencing project: providing services to taxonomists for standard genome sequencing and annotation.</title>
        <authorList>
            <consortium name="The Broad Institute Genomics Platform"/>
            <consortium name="The Broad Institute Genome Sequencing Center for Infectious Disease"/>
            <person name="Wu L."/>
            <person name="Ma J."/>
        </authorList>
    </citation>
    <scope>NUCLEOTIDE SEQUENCE [LARGE SCALE GENOMIC DNA]</scope>
    <source>
        <strain evidence="4">JCM 18283</strain>
    </source>
</reference>
<keyword evidence="4" id="KW-1185">Reference proteome</keyword>
<evidence type="ECO:0000256" key="2">
    <source>
        <dbReference type="SAM" id="SignalP"/>
    </source>
</evidence>
<dbReference type="RefSeq" id="WP_345330596.1">
    <property type="nucleotide sequence ID" value="NZ_BAABJI010000002.1"/>
</dbReference>
<name>A0ABP9FSK6_9SPHI</name>
<dbReference type="Proteomes" id="UP001501436">
    <property type="component" value="Unassembled WGS sequence"/>
</dbReference>
<accession>A0ABP9FSK6</accession>
<feature type="chain" id="PRO_5046535244" evidence="2">
    <location>
        <begin position="20"/>
        <end position="72"/>
    </location>
</feature>
<organism evidence="3 4">
    <name type="scientific">Mucilaginibacter defluvii</name>
    <dbReference type="NCBI Taxonomy" id="1196019"/>
    <lineage>
        <taxon>Bacteria</taxon>
        <taxon>Pseudomonadati</taxon>
        <taxon>Bacteroidota</taxon>
        <taxon>Sphingobacteriia</taxon>
        <taxon>Sphingobacteriales</taxon>
        <taxon>Sphingobacteriaceae</taxon>
        <taxon>Mucilaginibacter</taxon>
    </lineage>
</organism>
<dbReference type="EMBL" id="BAABJI010000002">
    <property type="protein sequence ID" value="GAA4914011.1"/>
    <property type="molecule type" value="Genomic_DNA"/>
</dbReference>
<comment type="caution">
    <text evidence="3">The sequence shown here is derived from an EMBL/GenBank/DDBJ whole genome shotgun (WGS) entry which is preliminary data.</text>
</comment>
<evidence type="ECO:0000313" key="4">
    <source>
        <dbReference type="Proteomes" id="UP001501436"/>
    </source>
</evidence>
<feature type="region of interest" description="Disordered" evidence="1">
    <location>
        <begin position="27"/>
        <end position="72"/>
    </location>
</feature>
<evidence type="ECO:0000313" key="3">
    <source>
        <dbReference type="EMBL" id="GAA4914011.1"/>
    </source>
</evidence>
<gene>
    <name evidence="3" type="ORF">GCM10023313_16650</name>
</gene>